<proteinExistence type="predicted"/>
<reference evidence="1" key="1">
    <citation type="submission" date="2021-02" db="EMBL/GenBank/DDBJ databases">
        <authorList>
            <person name="Nowell W R."/>
        </authorList>
    </citation>
    <scope>NUCLEOTIDE SEQUENCE</scope>
</reference>
<dbReference type="Proteomes" id="UP000663874">
    <property type="component" value="Unassembled WGS sequence"/>
</dbReference>
<protein>
    <submittedName>
        <fullName evidence="1">Uncharacterized protein</fullName>
    </submittedName>
</protein>
<comment type="caution">
    <text evidence="1">The sequence shown here is derived from an EMBL/GenBank/DDBJ whole genome shotgun (WGS) entry which is preliminary data.</text>
</comment>
<feature type="non-terminal residue" evidence="1">
    <location>
        <position position="1"/>
    </location>
</feature>
<dbReference type="AlphaFoldDB" id="A0A820MK49"/>
<feature type="non-terminal residue" evidence="1">
    <location>
        <position position="147"/>
    </location>
</feature>
<gene>
    <name evidence="1" type="ORF">FNK824_LOCUS43085</name>
</gene>
<accession>A0A820MK49</accession>
<evidence type="ECO:0000313" key="2">
    <source>
        <dbReference type="Proteomes" id="UP000663874"/>
    </source>
</evidence>
<evidence type="ECO:0000313" key="1">
    <source>
        <dbReference type="EMBL" id="CAF4373859.1"/>
    </source>
</evidence>
<dbReference type="InterPro" id="IPR011053">
    <property type="entry name" value="Single_hybrid_motif"/>
</dbReference>
<dbReference type="SUPFAM" id="SSF51230">
    <property type="entry name" value="Single hybrid motif"/>
    <property type="match status" value="1"/>
</dbReference>
<dbReference type="EMBL" id="CAJOBE010056544">
    <property type="protein sequence ID" value="CAF4373859.1"/>
    <property type="molecule type" value="Genomic_DNA"/>
</dbReference>
<organism evidence="1 2">
    <name type="scientific">Rotaria sordida</name>
    <dbReference type="NCBI Taxonomy" id="392033"/>
    <lineage>
        <taxon>Eukaryota</taxon>
        <taxon>Metazoa</taxon>
        <taxon>Spiralia</taxon>
        <taxon>Gnathifera</taxon>
        <taxon>Rotifera</taxon>
        <taxon>Eurotatoria</taxon>
        <taxon>Bdelloidea</taxon>
        <taxon>Philodinida</taxon>
        <taxon>Philodinidae</taxon>
        <taxon>Rotaria</taxon>
    </lineage>
</organism>
<name>A0A820MK49_9BILA</name>
<sequence>DIIQFQSVTELELQNLRRLAFAGKYQYQITDSILNINNIKQLEDTVDEDLLSFKQKQHIAQKTMQQIETLLLKEIDSNNDNYNELSNDSQQQNLQELNDNHKIIYAMVGGVIQSISVHIDDKIIVDQTILCTIQAMKTEITIISDCN</sequence>